<keyword evidence="2" id="KW-1185">Reference proteome</keyword>
<dbReference type="EMBL" id="JARBJD010000060">
    <property type="protein sequence ID" value="KAK2956080.1"/>
    <property type="molecule type" value="Genomic_DNA"/>
</dbReference>
<protein>
    <submittedName>
        <fullName evidence="1">Uncharacterized protein</fullName>
    </submittedName>
</protein>
<comment type="caution">
    <text evidence="1">The sequence shown here is derived from an EMBL/GenBank/DDBJ whole genome shotgun (WGS) entry which is preliminary data.</text>
</comment>
<organism evidence="1 2">
    <name type="scientific">Blattamonas nauphoetae</name>
    <dbReference type="NCBI Taxonomy" id="2049346"/>
    <lineage>
        <taxon>Eukaryota</taxon>
        <taxon>Metamonada</taxon>
        <taxon>Preaxostyla</taxon>
        <taxon>Oxymonadida</taxon>
        <taxon>Blattamonas</taxon>
    </lineage>
</organism>
<proteinExistence type="predicted"/>
<reference evidence="1 2" key="1">
    <citation type="journal article" date="2022" name="bioRxiv">
        <title>Genomics of Preaxostyla Flagellates Illuminates Evolutionary Transitions and the Path Towards Mitochondrial Loss.</title>
        <authorList>
            <person name="Novak L.V.F."/>
            <person name="Treitli S.C."/>
            <person name="Pyrih J."/>
            <person name="Halakuc P."/>
            <person name="Pipaliya S.V."/>
            <person name="Vacek V."/>
            <person name="Brzon O."/>
            <person name="Soukal P."/>
            <person name="Eme L."/>
            <person name="Dacks J.B."/>
            <person name="Karnkowska A."/>
            <person name="Elias M."/>
            <person name="Hampl V."/>
        </authorList>
    </citation>
    <scope>NUCLEOTIDE SEQUENCE [LARGE SCALE GENOMIC DNA]</scope>
    <source>
        <strain evidence="1">NAU3</strain>
        <tissue evidence="1">Gut</tissue>
    </source>
</reference>
<dbReference type="Proteomes" id="UP001281761">
    <property type="component" value="Unassembled WGS sequence"/>
</dbReference>
<gene>
    <name evidence="1" type="ORF">BLNAU_9057</name>
</gene>
<sequence>MRTVKHQAFVLFIQLSTDNESSQDSFIETINTVSSLLSNPDKPDSAETNPTTAKQMFDALLLSTGQELVPQHFSDEASSPNATFKPSISLRHVQHETSASSFSRVFRPREYPDSALAHFCCSKTCSAVTHPQFYTLLLDLAPQHHPAISLPTFLSHATAAFSQSEQHTFFPYPQITLPHHPHSVQHKSSKALLLTDNTRAVEDIHSLSLSHPFISSTFTPDSSPLATTHTPASTSLYTSTHHAHLSLHVAPQPR</sequence>
<accession>A0ABQ9XX74</accession>
<evidence type="ECO:0000313" key="2">
    <source>
        <dbReference type="Proteomes" id="UP001281761"/>
    </source>
</evidence>
<evidence type="ECO:0000313" key="1">
    <source>
        <dbReference type="EMBL" id="KAK2956080.1"/>
    </source>
</evidence>
<name>A0ABQ9XX74_9EUKA</name>